<dbReference type="EMBL" id="ABVL01000010">
    <property type="protein sequence ID" value="EDY18935.1"/>
    <property type="molecule type" value="Genomic_DNA"/>
</dbReference>
<reference evidence="2 3" key="1">
    <citation type="journal article" date="2011" name="J. Bacteriol.">
        <title>Genome sequence of Chthoniobacter flavus Ellin428, an aerobic heterotrophic soil bacterium.</title>
        <authorList>
            <person name="Kant R."/>
            <person name="van Passel M.W."/>
            <person name="Palva A."/>
            <person name="Lucas S."/>
            <person name="Lapidus A."/>
            <person name="Glavina Del Rio T."/>
            <person name="Dalin E."/>
            <person name="Tice H."/>
            <person name="Bruce D."/>
            <person name="Goodwin L."/>
            <person name="Pitluck S."/>
            <person name="Larimer F.W."/>
            <person name="Land M.L."/>
            <person name="Hauser L."/>
            <person name="Sangwan P."/>
            <person name="de Vos W.M."/>
            <person name="Janssen P.H."/>
            <person name="Smidt H."/>
        </authorList>
    </citation>
    <scope>NUCLEOTIDE SEQUENCE [LARGE SCALE GENOMIC DNA]</scope>
    <source>
        <strain evidence="2 3">Ellin428</strain>
    </source>
</reference>
<sequence>MPQFPYPLYAARGAEAVRQWRTLQAEWRKEGCSALLLGNEKEVRRVTESFECNETPVERVIENARSQKPFRFFRQQLAGIREYLDPEDEYDPWQAGEWPRQPVEPQELGAHRDVLTRKPKETVYFAKIPTVHAFEIPAYLQFGGWNACPWPQEHVAILRRWSERYGLEMYAYTGDVIECEIARPPAGRKEALKLAREQYLYCSDIVDQGVGSIASLAAILEVSTHWYFWWD</sequence>
<dbReference type="Pfam" id="PF14062">
    <property type="entry name" value="DUF4253"/>
    <property type="match status" value="1"/>
</dbReference>
<proteinExistence type="predicted"/>
<dbReference type="eggNOG" id="ENOG5030J7A">
    <property type="taxonomic scope" value="Bacteria"/>
</dbReference>
<comment type="caution">
    <text evidence="2">The sequence shown here is derived from an EMBL/GenBank/DDBJ whole genome shotgun (WGS) entry which is preliminary data.</text>
</comment>
<name>B4D3V5_9BACT</name>
<evidence type="ECO:0000259" key="1">
    <source>
        <dbReference type="Pfam" id="PF14062"/>
    </source>
</evidence>
<gene>
    <name evidence="2" type="ORF">CfE428DRAFT_3593</name>
</gene>
<accession>B4D3V5</accession>
<organism evidence="2 3">
    <name type="scientific">Chthoniobacter flavus Ellin428</name>
    <dbReference type="NCBI Taxonomy" id="497964"/>
    <lineage>
        <taxon>Bacteria</taxon>
        <taxon>Pseudomonadati</taxon>
        <taxon>Verrucomicrobiota</taxon>
        <taxon>Spartobacteria</taxon>
        <taxon>Chthoniobacterales</taxon>
        <taxon>Chthoniobacteraceae</taxon>
        <taxon>Chthoniobacter</taxon>
    </lineage>
</organism>
<dbReference type="InterPro" id="IPR025349">
    <property type="entry name" value="DUF4253"/>
</dbReference>
<dbReference type="InParanoid" id="B4D3V5"/>
<evidence type="ECO:0000313" key="2">
    <source>
        <dbReference type="EMBL" id="EDY18935.1"/>
    </source>
</evidence>
<protein>
    <recommendedName>
        <fullName evidence="1">DUF4253 domain-containing protein</fullName>
    </recommendedName>
</protein>
<feature type="domain" description="DUF4253" evidence="1">
    <location>
        <begin position="126"/>
        <end position="231"/>
    </location>
</feature>
<dbReference type="STRING" id="497964.CfE428DRAFT_3593"/>
<keyword evidence="3" id="KW-1185">Reference proteome</keyword>
<dbReference type="Proteomes" id="UP000005824">
    <property type="component" value="Unassembled WGS sequence"/>
</dbReference>
<evidence type="ECO:0000313" key="3">
    <source>
        <dbReference type="Proteomes" id="UP000005824"/>
    </source>
</evidence>
<dbReference type="AlphaFoldDB" id="B4D3V5"/>